<feature type="region of interest" description="Disordered" evidence="1">
    <location>
        <begin position="90"/>
        <end position="141"/>
    </location>
</feature>
<proteinExistence type="predicted"/>
<feature type="compositionally biased region" description="Basic residues" evidence="1">
    <location>
        <begin position="99"/>
        <end position="113"/>
    </location>
</feature>
<dbReference type="EMBL" id="JABFYL010000050">
    <property type="protein sequence ID" value="NVN53751.1"/>
    <property type="molecule type" value="Genomic_DNA"/>
</dbReference>
<gene>
    <name evidence="2" type="ORF">HLY00_2846</name>
</gene>
<dbReference type="Proteomes" id="UP000570517">
    <property type="component" value="Unassembled WGS sequence"/>
</dbReference>
<evidence type="ECO:0000313" key="2">
    <source>
        <dbReference type="EMBL" id="NVN53751.1"/>
    </source>
</evidence>
<reference evidence="2 3" key="1">
    <citation type="submission" date="2020-05" db="EMBL/GenBank/DDBJ databases">
        <title>Draft genome sequence of Mycobacterium hippocampi DL, isolated from European seabass, Dicentrarchus labrax, reared in fish farms.</title>
        <authorList>
            <person name="Stathopoulou P."/>
            <person name="Asimakis E."/>
            <person name="Tzokas K."/>
            <person name="Batargias C."/>
            <person name="Tsiamis G."/>
        </authorList>
    </citation>
    <scope>NUCLEOTIDE SEQUENCE [LARGE SCALE GENOMIC DNA]</scope>
    <source>
        <strain evidence="2 3">DL</strain>
    </source>
</reference>
<feature type="compositionally biased region" description="Polar residues" evidence="1">
    <location>
        <begin position="116"/>
        <end position="141"/>
    </location>
</feature>
<organism evidence="2 3">
    <name type="scientific">Mycolicibacterium hippocampi</name>
    <dbReference type="NCBI Taxonomy" id="659824"/>
    <lineage>
        <taxon>Bacteria</taxon>
        <taxon>Bacillati</taxon>
        <taxon>Actinomycetota</taxon>
        <taxon>Actinomycetes</taxon>
        <taxon>Mycobacteriales</taxon>
        <taxon>Mycobacteriaceae</taxon>
        <taxon>Mycolicibacterium</taxon>
    </lineage>
</organism>
<accession>A0A850PTU8</accession>
<keyword evidence="3" id="KW-1185">Reference proteome</keyword>
<evidence type="ECO:0000313" key="3">
    <source>
        <dbReference type="Proteomes" id="UP000570517"/>
    </source>
</evidence>
<comment type="caution">
    <text evidence="2">The sequence shown here is derived from an EMBL/GenBank/DDBJ whole genome shotgun (WGS) entry which is preliminary data.</text>
</comment>
<feature type="non-terminal residue" evidence="2">
    <location>
        <position position="1"/>
    </location>
</feature>
<name>A0A850PTU8_9MYCO</name>
<sequence>ESSITKAGDPLLREMLYTAADQARKTDPQFAAKYHRLMAGDRHHDSAICHLATMLITRIATCMRNDTPYQLRDVDGTAITESEGRAIVKERYQLDPRRRDHVRHKLMRDRRKKAGQESQESPGAPTSQPATHKPTTSPQVA</sequence>
<dbReference type="AlphaFoldDB" id="A0A850PTU8"/>
<evidence type="ECO:0000256" key="1">
    <source>
        <dbReference type="SAM" id="MobiDB-lite"/>
    </source>
</evidence>
<protein>
    <submittedName>
        <fullName evidence="2">Mobile element protein</fullName>
    </submittedName>
</protein>